<name>A0A6J6I941_9ZZZZ</name>
<protein>
    <submittedName>
        <fullName evidence="1">Unannotated protein</fullName>
    </submittedName>
</protein>
<organism evidence="1">
    <name type="scientific">freshwater metagenome</name>
    <dbReference type="NCBI Taxonomy" id="449393"/>
    <lineage>
        <taxon>unclassified sequences</taxon>
        <taxon>metagenomes</taxon>
        <taxon>ecological metagenomes</taxon>
    </lineage>
</organism>
<reference evidence="1" key="1">
    <citation type="submission" date="2020-05" db="EMBL/GenBank/DDBJ databases">
        <authorList>
            <person name="Chiriac C."/>
            <person name="Salcher M."/>
            <person name="Ghai R."/>
            <person name="Kavagutti S V."/>
        </authorList>
    </citation>
    <scope>NUCLEOTIDE SEQUENCE</scope>
</reference>
<gene>
    <name evidence="1" type="ORF">UFOPK1939_00522</name>
</gene>
<sequence>MYRLKSPKWLKAGQARHDTSPALTYAESVAGPENKRREAYDLLIRGLLGLRAQGISESEFLAHTLPGLLAAIDSAELSPSMQAESSPARQVSIGEQRIESTMQPARRPRLLVAGLTVVTEDFSQGMTPLLATSPEGAEVTTLRLRPDLEAALRQIQGIRAASVVTNGKSEPTEIHILAMSGKAPKQIVRDVQSLAMAQFDLDIDHRIVSVVQLEDSDLAPTPPQQPSGQHDSITTDAETDLTADVVEFDLREPVGLSVVPDARNSGNNSYNADATARVMAVPERVEVADEATQTERADNAQRPTISAITVRTSGDEAEVSVALTANGHTFEGQLTGPANISHRPRLVAQATLAAVSELLGQQATIESVTIIPSGSKSIVLTVVSIMTPRVGEQDLTGSALIRGDEADAVARSVLDALNRRISG</sequence>
<proteinExistence type="predicted"/>
<dbReference type="AlphaFoldDB" id="A0A6J6I941"/>
<dbReference type="EMBL" id="CAEZVF010000060">
    <property type="protein sequence ID" value="CAB4620385.1"/>
    <property type="molecule type" value="Genomic_DNA"/>
</dbReference>
<accession>A0A6J6I941</accession>
<evidence type="ECO:0000313" key="1">
    <source>
        <dbReference type="EMBL" id="CAB4620385.1"/>
    </source>
</evidence>